<protein>
    <recommendedName>
        <fullName evidence="3">NAD-dependent epimerase/dehydratase domain-containing protein</fullName>
    </recommendedName>
</protein>
<gene>
    <name evidence="4" type="ORF">SAMN05518682_2527</name>
</gene>
<feature type="region of interest" description="Disordered" evidence="1">
    <location>
        <begin position="1"/>
        <end position="41"/>
    </location>
</feature>
<keyword evidence="5" id="KW-1185">Reference proteome</keyword>
<keyword evidence="2" id="KW-1133">Transmembrane helix</keyword>
<dbReference type="Pfam" id="PF01370">
    <property type="entry name" value="Epimerase"/>
    <property type="match status" value="1"/>
</dbReference>
<dbReference type="PANTHER" id="PTHR48079:SF6">
    <property type="entry name" value="NAD(P)-BINDING DOMAIN-CONTAINING PROTEIN-RELATED"/>
    <property type="match status" value="1"/>
</dbReference>
<name>A0A1N6SUS7_9MICO</name>
<proteinExistence type="predicted"/>
<dbReference type="Proteomes" id="UP000186235">
    <property type="component" value="Unassembled WGS sequence"/>
</dbReference>
<dbReference type="RefSeq" id="WP_076405156.1">
    <property type="nucleotide sequence ID" value="NZ_FTMI01000004.1"/>
</dbReference>
<dbReference type="GO" id="GO:0004029">
    <property type="term" value="F:aldehyde dehydrogenase (NAD+) activity"/>
    <property type="evidence" value="ECO:0007669"/>
    <property type="project" value="TreeGrafter"/>
</dbReference>
<accession>A0A1N6SUS7</accession>
<feature type="compositionally biased region" description="Basic and acidic residues" evidence="1">
    <location>
        <begin position="1"/>
        <end position="12"/>
    </location>
</feature>
<dbReference type="InterPro" id="IPR001509">
    <property type="entry name" value="Epimerase_deHydtase"/>
</dbReference>
<evidence type="ECO:0000259" key="3">
    <source>
        <dbReference type="Pfam" id="PF01370"/>
    </source>
</evidence>
<keyword evidence="2" id="KW-0472">Membrane</keyword>
<dbReference type="Gene3D" id="3.40.50.720">
    <property type="entry name" value="NAD(P)-binding Rossmann-like Domain"/>
    <property type="match status" value="1"/>
</dbReference>
<dbReference type="SUPFAM" id="SSF51735">
    <property type="entry name" value="NAD(P)-binding Rossmann-fold domains"/>
    <property type="match status" value="1"/>
</dbReference>
<evidence type="ECO:0000256" key="1">
    <source>
        <dbReference type="SAM" id="MobiDB-lite"/>
    </source>
</evidence>
<dbReference type="InterPro" id="IPR036291">
    <property type="entry name" value="NAD(P)-bd_dom_sf"/>
</dbReference>
<feature type="domain" description="NAD-dependent epimerase/dehydratase" evidence="3">
    <location>
        <begin position="84"/>
        <end position="231"/>
    </location>
</feature>
<keyword evidence="2" id="KW-0812">Transmembrane</keyword>
<dbReference type="AlphaFoldDB" id="A0A1N6SUS7"/>
<feature type="compositionally biased region" description="Low complexity" evidence="1">
    <location>
        <begin position="13"/>
        <end position="41"/>
    </location>
</feature>
<sequence>MSEGRVRSRRSEALPAAGEPPAGPGEDPTASAVTAPADEVADPDPVVVVGVGQVADAVRAGLGAAEASPVDALVWPAGARRLVVVAPAGEFGTPRARTDAEQRARLALLGRRAGEAAVAAGIEHVVAVSSAAVHGASPERGVIDDDDPVAADDGPGFAGDLVAFEDALRDALDGVPLALVRPAVVVGPGVDTVLTRHFEAPRLLTVRGGGRTWQLVHVDDVVGAVRVALDQGLVGGLTAGPVRDGEPDALDSETVAAAAGMRTVQLPPATAFGTAERLHRVGALPSPANDLAFVVHPWSVSARRLHDAGWRPEWSGAAALEVLLAEVRGRTGVGGRRFGGRDAAALGAAGAAVAVLGTAAVWRQARSRRP</sequence>
<dbReference type="InterPro" id="IPR051783">
    <property type="entry name" value="NAD(P)-dependent_oxidoreduct"/>
</dbReference>
<dbReference type="EMBL" id="FTMI01000004">
    <property type="protein sequence ID" value="SIQ44849.1"/>
    <property type="molecule type" value="Genomic_DNA"/>
</dbReference>
<organism evidence="4 5">
    <name type="scientific">Cellulosimicrobium aquatile</name>
    <dbReference type="NCBI Taxonomy" id="1612203"/>
    <lineage>
        <taxon>Bacteria</taxon>
        <taxon>Bacillati</taxon>
        <taxon>Actinomycetota</taxon>
        <taxon>Actinomycetes</taxon>
        <taxon>Micrococcales</taxon>
        <taxon>Promicromonosporaceae</taxon>
        <taxon>Cellulosimicrobium</taxon>
    </lineage>
</organism>
<evidence type="ECO:0000256" key="2">
    <source>
        <dbReference type="SAM" id="Phobius"/>
    </source>
</evidence>
<evidence type="ECO:0000313" key="4">
    <source>
        <dbReference type="EMBL" id="SIQ44849.1"/>
    </source>
</evidence>
<dbReference type="PANTHER" id="PTHR48079">
    <property type="entry name" value="PROTEIN YEEZ"/>
    <property type="match status" value="1"/>
</dbReference>
<feature type="transmembrane region" description="Helical" evidence="2">
    <location>
        <begin position="343"/>
        <end position="362"/>
    </location>
</feature>
<evidence type="ECO:0000313" key="5">
    <source>
        <dbReference type="Proteomes" id="UP000186235"/>
    </source>
</evidence>
<reference evidence="5" key="1">
    <citation type="submission" date="2017-01" db="EMBL/GenBank/DDBJ databases">
        <authorList>
            <person name="Varghese N."/>
            <person name="Submissions S."/>
        </authorList>
    </citation>
    <scope>NUCLEOTIDE SEQUENCE [LARGE SCALE GENOMIC DNA]</scope>
    <source>
        <strain evidence="5">3bp</strain>
    </source>
</reference>
<dbReference type="GO" id="GO:0005737">
    <property type="term" value="C:cytoplasm"/>
    <property type="evidence" value="ECO:0007669"/>
    <property type="project" value="TreeGrafter"/>
</dbReference>